<accession>A0A5P2X533</accession>
<dbReference type="Proteomes" id="UP000326505">
    <property type="component" value="Chromosome"/>
</dbReference>
<evidence type="ECO:0000313" key="1">
    <source>
        <dbReference type="EMBL" id="MBB5108856.1"/>
    </source>
</evidence>
<protein>
    <submittedName>
        <fullName evidence="2">Uncharacterized protein</fullName>
    </submittedName>
</protein>
<sequence>MTQVWPGTVPILAEAAELAVIPGQTFTLSGEITAQGITCDGQGCLELRPADADPQQRRMLSQSRTYQVRIYRGDRYIYTSPWLRANAVACTTKGLAVTGAPGSRD</sequence>
<evidence type="ECO:0000313" key="4">
    <source>
        <dbReference type="Proteomes" id="UP000549009"/>
    </source>
</evidence>
<dbReference type="EMBL" id="CP023690">
    <property type="protein sequence ID" value="QEV57502.1"/>
    <property type="molecule type" value="Genomic_DNA"/>
</dbReference>
<dbReference type="RefSeq" id="WP_150508715.1">
    <property type="nucleotide sequence ID" value="NZ_BMSQ01000017.1"/>
</dbReference>
<gene>
    <name evidence="2" type="ORF">CP982_01135</name>
    <name evidence="1" type="ORF">FHS40_007982</name>
</gene>
<evidence type="ECO:0000313" key="2">
    <source>
        <dbReference type="EMBL" id="QEV57502.1"/>
    </source>
</evidence>
<reference evidence="1 4" key="2">
    <citation type="submission" date="2020-08" db="EMBL/GenBank/DDBJ databases">
        <title>Genomic Encyclopedia of Type Strains, Phase III (KMG-III): the genomes of soil and plant-associated and newly described type strains.</title>
        <authorList>
            <person name="Whitman W."/>
        </authorList>
    </citation>
    <scope>NUCLEOTIDE SEQUENCE [LARGE SCALE GENOMIC DNA]</scope>
    <source>
        <strain evidence="1 4">CECT 3146</strain>
    </source>
</reference>
<proteinExistence type="predicted"/>
<keyword evidence="4" id="KW-1185">Reference proteome</keyword>
<dbReference type="AlphaFoldDB" id="A0A5P2X533"/>
<reference evidence="2 3" key="1">
    <citation type="submission" date="2017-09" db="EMBL/GenBank/DDBJ databases">
        <authorList>
            <person name="Lee N."/>
            <person name="Cho B.-K."/>
        </authorList>
    </citation>
    <scope>NUCLEOTIDE SEQUENCE [LARGE SCALE GENOMIC DNA]</scope>
    <source>
        <strain evidence="2 3">ATCC 27465</strain>
    </source>
</reference>
<dbReference type="KEGG" id="sspb:CP982_01135"/>
<dbReference type="Proteomes" id="UP000549009">
    <property type="component" value="Unassembled WGS sequence"/>
</dbReference>
<organism evidence="2 3">
    <name type="scientific">Streptomyces spectabilis</name>
    <dbReference type="NCBI Taxonomy" id="68270"/>
    <lineage>
        <taxon>Bacteria</taxon>
        <taxon>Bacillati</taxon>
        <taxon>Actinomycetota</taxon>
        <taxon>Actinomycetes</taxon>
        <taxon>Kitasatosporales</taxon>
        <taxon>Streptomycetaceae</taxon>
        <taxon>Streptomyces</taxon>
    </lineage>
</organism>
<dbReference type="EMBL" id="JACHJD010000021">
    <property type="protein sequence ID" value="MBB5108856.1"/>
    <property type="molecule type" value="Genomic_DNA"/>
</dbReference>
<evidence type="ECO:0000313" key="3">
    <source>
        <dbReference type="Proteomes" id="UP000326505"/>
    </source>
</evidence>
<name>A0A5P2X533_STRST</name>